<keyword evidence="8" id="KW-1185">Reference proteome</keyword>
<dbReference type="Pfam" id="PF00590">
    <property type="entry name" value="TP_methylase"/>
    <property type="match status" value="1"/>
</dbReference>
<dbReference type="UniPathway" id="UPA00148"/>
<dbReference type="InterPro" id="IPR014777">
    <property type="entry name" value="4pyrrole_Mease_sub1"/>
</dbReference>
<dbReference type="EC" id="2.1.1.132" evidence="7"/>
<dbReference type="GO" id="GO:0032259">
    <property type="term" value="P:methylation"/>
    <property type="evidence" value="ECO:0007669"/>
    <property type="project" value="UniProtKB-KW"/>
</dbReference>
<dbReference type="RefSeq" id="WP_183201203.1">
    <property type="nucleotide sequence ID" value="NZ_JACIEK010000011.1"/>
</dbReference>
<evidence type="ECO:0000256" key="1">
    <source>
        <dbReference type="ARBA" id="ARBA00004953"/>
    </source>
</evidence>
<dbReference type="InterPro" id="IPR012818">
    <property type="entry name" value="CbiE"/>
</dbReference>
<organism evidence="7 8">
    <name type="scientific">Aureimonas pseudogalii</name>
    <dbReference type="NCBI Taxonomy" id="1744844"/>
    <lineage>
        <taxon>Bacteria</taxon>
        <taxon>Pseudomonadati</taxon>
        <taxon>Pseudomonadota</taxon>
        <taxon>Alphaproteobacteria</taxon>
        <taxon>Hyphomicrobiales</taxon>
        <taxon>Aurantimonadaceae</taxon>
        <taxon>Aureimonas</taxon>
    </lineage>
</organism>
<dbReference type="Proteomes" id="UP000542776">
    <property type="component" value="Unassembled WGS sequence"/>
</dbReference>
<feature type="domain" description="Tetrapyrrole methylase" evidence="6">
    <location>
        <begin position="6"/>
        <end position="191"/>
    </location>
</feature>
<dbReference type="PANTHER" id="PTHR43182:SF1">
    <property type="entry name" value="COBALT-PRECORRIN-7 C(5)-METHYLTRANSFERASE"/>
    <property type="match status" value="1"/>
</dbReference>
<evidence type="ECO:0000256" key="5">
    <source>
        <dbReference type="ARBA" id="ARBA00022691"/>
    </source>
</evidence>
<sequence>MSGAWLHVVGVGDGGLATLTPEQAAALGRAKIVFGGARHLAMLPDDHPAERIAWRSPFADSAADILAARGRPAAMLATGDPSWFGPARWLRSILAPGEAVVLPAPSAFALAAARLGWSLEDLRCLTVHGRPVAALNPEIADRARWLVLSEDGASPAAIARLIADRGYGKSRLTVLEHCGGAAERVRDAEAGSFDLGGIAALNLVAVECRADPETREFARTGGLPDEAFRHDGKMTKRVLRALAIAALEPAPGLLLWDVGAGSGSISVEWLRAAPGTRAVAIEPVAERRAMIAENAFRLGTHGIDIRDGRAPAALQGLEAPDAVFLGGGLTDGLFVAAFNALKPGGRLVAHAVTLESEAILLALHEVHGGELLRVGVSRAEPVGPYRGWRPAMPVTHWHLTKAQLP</sequence>
<dbReference type="InterPro" id="IPR014008">
    <property type="entry name" value="Cbl_synth_MTase_CbiT"/>
</dbReference>
<name>A0A7W6MLC8_9HYPH</name>
<dbReference type="Gene3D" id="3.40.50.150">
    <property type="entry name" value="Vaccinia Virus protein VP39"/>
    <property type="match status" value="1"/>
</dbReference>
<dbReference type="AlphaFoldDB" id="A0A7W6MLC8"/>
<dbReference type="InterPro" id="IPR000878">
    <property type="entry name" value="4pyrrol_Mease"/>
</dbReference>
<dbReference type="InterPro" id="IPR050714">
    <property type="entry name" value="Cobalamin_biosynth_MTase"/>
</dbReference>
<dbReference type="InterPro" id="IPR035996">
    <property type="entry name" value="4pyrrol_Methylase_sf"/>
</dbReference>
<dbReference type="EMBL" id="JACIEK010000011">
    <property type="protein sequence ID" value="MBB3999657.1"/>
    <property type="molecule type" value="Genomic_DNA"/>
</dbReference>
<dbReference type="GO" id="GO:0008276">
    <property type="term" value="F:protein methyltransferase activity"/>
    <property type="evidence" value="ECO:0007669"/>
    <property type="project" value="InterPro"/>
</dbReference>
<dbReference type="PANTHER" id="PTHR43182">
    <property type="entry name" value="COBALT-PRECORRIN-6B C(15)-METHYLTRANSFERASE (DECARBOXYLATING)"/>
    <property type="match status" value="1"/>
</dbReference>
<keyword evidence="5" id="KW-0949">S-adenosyl-L-methionine</keyword>
<dbReference type="GO" id="GO:0009236">
    <property type="term" value="P:cobalamin biosynthetic process"/>
    <property type="evidence" value="ECO:0007669"/>
    <property type="project" value="UniProtKB-UniPathway"/>
</dbReference>
<evidence type="ECO:0000313" key="7">
    <source>
        <dbReference type="EMBL" id="MBB3999657.1"/>
    </source>
</evidence>
<dbReference type="GO" id="GO:0046025">
    <property type="term" value="F:precorrin-6Y C5,15-methyltransferase (decarboxylating) activity"/>
    <property type="evidence" value="ECO:0007669"/>
    <property type="project" value="UniProtKB-EC"/>
</dbReference>
<reference evidence="7 8" key="1">
    <citation type="submission" date="2020-08" db="EMBL/GenBank/DDBJ databases">
        <title>Genomic Encyclopedia of Type Strains, Phase IV (KMG-IV): sequencing the most valuable type-strain genomes for metagenomic binning, comparative biology and taxonomic classification.</title>
        <authorList>
            <person name="Goeker M."/>
        </authorList>
    </citation>
    <scope>NUCLEOTIDE SEQUENCE [LARGE SCALE GENOMIC DNA]</scope>
    <source>
        <strain evidence="7 8">DSM 102238</strain>
    </source>
</reference>
<proteinExistence type="predicted"/>
<evidence type="ECO:0000313" key="8">
    <source>
        <dbReference type="Proteomes" id="UP000542776"/>
    </source>
</evidence>
<keyword evidence="2" id="KW-0169">Cobalamin biosynthesis</keyword>
<keyword evidence="3 7" id="KW-0489">Methyltransferase</keyword>
<evidence type="ECO:0000256" key="3">
    <source>
        <dbReference type="ARBA" id="ARBA00022603"/>
    </source>
</evidence>
<dbReference type="InterPro" id="IPR029063">
    <property type="entry name" value="SAM-dependent_MTases_sf"/>
</dbReference>
<evidence type="ECO:0000256" key="2">
    <source>
        <dbReference type="ARBA" id="ARBA00022573"/>
    </source>
</evidence>
<dbReference type="NCBIfam" id="TIGR02467">
    <property type="entry name" value="CbiE"/>
    <property type="match status" value="1"/>
</dbReference>
<gene>
    <name evidence="7" type="ORF">GGR04_003527</name>
</gene>
<dbReference type="InterPro" id="IPR006365">
    <property type="entry name" value="Cbl_synth_CobL"/>
</dbReference>
<accession>A0A7W6MLC8</accession>
<keyword evidence="4 7" id="KW-0808">Transferase</keyword>
<comment type="caution">
    <text evidence="7">The sequence shown here is derived from an EMBL/GenBank/DDBJ whole genome shotgun (WGS) entry which is preliminary data.</text>
</comment>
<comment type="pathway">
    <text evidence="1">Cofactor biosynthesis; adenosylcobalamin biosynthesis.</text>
</comment>
<dbReference type="NCBIfam" id="TIGR02469">
    <property type="entry name" value="CbiT"/>
    <property type="match status" value="1"/>
</dbReference>
<dbReference type="PIRSF" id="PIRSF036428">
    <property type="entry name" value="CobL"/>
    <property type="match status" value="1"/>
</dbReference>
<dbReference type="SUPFAM" id="SSF53335">
    <property type="entry name" value="S-adenosyl-L-methionine-dependent methyltransferases"/>
    <property type="match status" value="1"/>
</dbReference>
<dbReference type="CDD" id="cd02440">
    <property type="entry name" value="AdoMet_MTases"/>
    <property type="match status" value="1"/>
</dbReference>
<dbReference type="SUPFAM" id="SSF53790">
    <property type="entry name" value="Tetrapyrrole methylase"/>
    <property type="match status" value="1"/>
</dbReference>
<evidence type="ECO:0000259" key="6">
    <source>
        <dbReference type="Pfam" id="PF00590"/>
    </source>
</evidence>
<evidence type="ECO:0000256" key="4">
    <source>
        <dbReference type="ARBA" id="ARBA00022679"/>
    </source>
</evidence>
<protein>
    <submittedName>
        <fullName evidence="7">Precorrin-6Y C5,15-methyltransferase (Decarboxylating)</fullName>
        <ecNumber evidence="7">2.1.1.132</ecNumber>
    </submittedName>
</protein>
<dbReference type="Gene3D" id="3.40.1010.10">
    <property type="entry name" value="Cobalt-precorrin-4 Transmethylase, Domain 1"/>
    <property type="match status" value="1"/>
</dbReference>
<dbReference type="CDD" id="cd11644">
    <property type="entry name" value="Precorrin-6Y-MT"/>
    <property type="match status" value="1"/>
</dbReference>